<protein>
    <submittedName>
        <fullName evidence="2">Uncharacterized protein</fullName>
    </submittedName>
</protein>
<organism evidence="2">
    <name type="scientific">viral metagenome</name>
    <dbReference type="NCBI Taxonomy" id="1070528"/>
    <lineage>
        <taxon>unclassified sequences</taxon>
        <taxon>metagenomes</taxon>
        <taxon>organismal metagenomes</taxon>
    </lineage>
</organism>
<reference evidence="2" key="1">
    <citation type="journal article" date="2020" name="Nature">
        <title>Giant virus diversity and host interactions through global metagenomics.</title>
        <authorList>
            <person name="Schulz F."/>
            <person name="Roux S."/>
            <person name="Paez-Espino D."/>
            <person name="Jungbluth S."/>
            <person name="Walsh D.A."/>
            <person name="Denef V.J."/>
            <person name="McMahon K.D."/>
            <person name="Konstantinidis K.T."/>
            <person name="Eloe-Fadrosh E.A."/>
            <person name="Kyrpides N.C."/>
            <person name="Woyke T."/>
        </authorList>
    </citation>
    <scope>NUCLEOTIDE SEQUENCE</scope>
    <source>
        <strain evidence="2">GVMAG-S-1103017-68</strain>
    </source>
</reference>
<dbReference type="Gene3D" id="1.10.287.1490">
    <property type="match status" value="1"/>
</dbReference>
<dbReference type="SUPFAM" id="SSF57997">
    <property type="entry name" value="Tropomyosin"/>
    <property type="match status" value="1"/>
</dbReference>
<dbReference type="EMBL" id="MN740860">
    <property type="protein sequence ID" value="QHU15479.1"/>
    <property type="molecule type" value="Genomic_DNA"/>
</dbReference>
<proteinExistence type="predicted"/>
<name>A0A6C0KCQ1_9ZZZZ</name>
<evidence type="ECO:0000256" key="1">
    <source>
        <dbReference type="SAM" id="MobiDB-lite"/>
    </source>
</evidence>
<evidence type="ECO:0000313" key="2">
    <source>
        <dbReference type="EMBL" id="QHU15479.1"/>
    </source>
</evidence>
<accession>A0A6C0KCQ1</accession>
<sequence length="309" mass="34275">MVKTACATWPDGLEKHQDLIVALLAINSVPITKVYTSKKNCEFLRNVLKSAQIDIDAIDIDALRAGGAEVVFGQHKNGLWSHVEKVLDTEKIKSRTAKDYRTRAIRLQLEKEGQPTGRLSRDQSSTSPPIHKTIRKKRAAHNTLDDVFRFMGMMQSQVSVTLESIKNTFVARHDFTAAISVINSALGKSDGTVGALQKALGTSDRTVGRLQKALEASDKTVGRLQKALEACDKTVGRLQKALEASDKTIRRHEREMKVHDLDTKRALTSLQKEVDELRSKCVEMADGCQETRAVALRGEQAAVTLMKMR</sequence>
<feature type="region of interest" description="Disordered" evidence="1">
    <location>
        <begin position="111"/>
        <end position="138"/>
    </location>
</feature>
<dbReference type="AlphaFoldDB" id="A0A6C0KCQ1"/>